<proteinExistence type="predicted"/>
<dbReference type="AlphaFoldDB" id="A0A9P1J0M4"/>
<protein>
    <submittedName>
        <fullName evidence="1">Uncharacterized protein</fullName>
    </submittedName>
</protein>
<accession>A0A9P1J0M4</accession>
<organism evidence="1 2">
    <name type="scientific">Caenorhabditis angaria</name>
    <dbReference type="NCBI Taxonomy" id="860376"/>
    <lineage>
        <taxon>Eukaryota</taxon>
        <taxon>Metazoa</taxon>
        <taxon>Ecdysozoa</taxon>
        <taxon>Nematoda</taxon>
        <taxon>Chromadorea</taxon>
        <taxon>Rhabditida</taxon>
        <taxon>Rhabditina</taxon>
        <taxon>Rhabditomorpha</taxon>
        <taxon>Rhabditoidea</taxon>
        <taxon>Rhabditidae</taxon>
        <taxon>Peloderinae</taxon>
        <taxon>Caenorhabditis</taxon>
    </lineage>
</organism>
<comment type="caution">
    <text evidence="1">The sequence shown here is derived from an EMBL/GenBank/DDBJ whole genome shotgun (WGS) entry which is preliminary data.</text>
</comment>
<reference evidence="1" key="1">
    <citation type="submission" date="2022-11" db="EMBL/GenBank/DDBJ databases">
        <authorList>
            <person name="Kikuchi T."/>
        </authorList>
    </citation>
    <scope>NUCLEOTIDE SEQUENCE</scope>
    <source>
        <strain evidence="1">PS1010</strain>
    </source>
</reference>
<dbReference type="Proteomes" id="UP001152747">
    <property type="component" value="Unassembled WGS sequence"/>
</dbReference>
<sequence length="674" mass="78895">MFLEQPEEEQLPVIRKIIDTNKYTYMYNAWKLLDQMVTKTSNVLRLGDFLKDFGDKGNDIQSLRQMKANAFGKLVILSIDSEKCQKNTTDEFIQYFERFEKTINNGIFEILLWTQTMMLIDDPQFSSKICEYDKRNLCYTSVTRVLEIFNRLEELKNVELLESFLKFAEISSQTLILKEENRSIHCILTTICNCFNKYDIYIERMADLFLEFVNAHSEKYDNFLHTSQICTMIRDCSWNMVGNFGNSKRADYGLQIISAYSDRVMQKEKQNTHLSHIAHIWINGFVIFSTPNKRLFLPIIKNLRCLVEATGIGHDKLFDVLKFVFIEKSFEAEENTSNAPDFWKQTCLAMKFLLKTHFSYFIIQDCFQPCIQFLKIFPESSSILKNIFETLTHLESDNLEISLELEELSRGLSKYIDQFDEHDNPCFNDVIEMKIYVSTAADKFIDRRSTAKASDVILFLRTLEKWQYCNEKVFNTSIKFILDSISRNRDLMSSCLIKGSIVDNIKIVIPKLSFSKRTPLFDILLKLKEKSQCIFMALDFVFEFNMVVSPESMDLHIETELGFNSDQPTDCQLHRRYGYRVCLDIIKHIAKINRPKYNPILECFKDLVDVQIMISQQWRTSNCMKQIENNNSTDKSENAQVEHVSVSDAETYFEKIGELATQIKELQASHRVNL</sequence>
<evidence type="ECO:0000313" key="2">
    <source>
        <dbReference type="Proteomes" id="UP001152747"/>
    </source>
</evidence>
<dbReference type="EMBL" id="CANHGI010000006">
    <property type="protein sequence ID" value="CAI5455929.1"/>
    <property type="molecule type" value="Genomic_DNA"/>
</dbReference>
<name>A0A9P1J0M4_9PELO</name>
<evidence type="ECO:0000313" key="1">
    <source>
        <dbReference type="EMBL" id="CAI5455929.1"/>
    </source>
</evidence>
<keyword evidence="2" id="KW-1185">Reference proteome</keyword>
<gene>
    <name evidence="1" type="ORF">CAMP_LOCUS18566</name>
</gene>